<evidence type="ECO:0000256" key="8">
    <source>
        <dbReference type="SAM" id="MobiDB-lite"/>
    </source>
</evidence>
<feature type="domain" description="Fe/B12 periplasmic-binding" evidence="11">
    <location>
        <begin position="44"/>
        <end position="355"/>
    </location>
</feature>
<dbReference type="Pfam" id="PF01032">
    <property type="entry name" value="FecCD"/>
    <property type="match status" value="1"/>
</dbReference>
<feature type="transmembrane region" description="Helical" evidence="9">
    <location>
        <begin position="581"/>
        <end position="600"/>
    </location>
</feature>
<gene>
    <name evidence="12" type="ORF">NCTC5051_02306</name>
</gene>
<keyword evidence="10" id="KW-0732">Signal</keyword>
<evidence type="ECO:0000256" key="1">
    <source>
        <dbReference type="ARBA" id="ARBA00004651"/>
    </source>
</evidence>
<keyword evidence="5 9" id="KW-0812">Transmembrane</keyword>
<organism evidence="12 13">
    <name type="scientific">Klebsiella pneumoniae</name>
    <dbReference type="NCBI Taxonomy" id="573"/>
    <lineage>
        <taxon>Bacteria</taxon>
        <taxon>Pseudomonadati</taxon>
        <taxon>Pseudomonadota</taxon>
        <taxon>Gammaproteobacteria</taxon>
        <taxon>Enterobacterales</taxon>
        <taxon>Enterobacteriaceae</taxon>
        <taxon>Klebsiella/Raoultella group</taxon>
        <taxon>Klebsiella</taxon>
        <taxon>Klebsiella pneumoniae complex</taxon>
    </lineage>
</organism>
<proteinExistence type="inferred from homology"/>
<evidence type="ECO:0000256" key="3">
    <source>
        <dbReference type="ARBA" id="ARBA00022448"/>
    </source>
</evidence>
<dbReference type="InterPro" id="IPR000522">
    <property type="entry name" value="ABC_transptr_permease_BtuC"/>
</dbReference>
<feature type="chain" id="PRO_5044502184" evidence="10">
    <location>
        <begin position="25"/>
        <end position="685"/>
    </location>
</feature>
<evidence type="ECO:0000256" key="2">
    <source>
        <dbReference type="ARBA" id="ARBA00007935"/>
    </source>
</evidence>
<keyword evidence="6 9" id="KW-1133">Transmembrane helix</keyword>
<dbReference type="AlphaFoldDB" id="A0AB74GR64"/>
<comment type="similarity">
    <text evidence="2">Belongs to the binding-protein-dependent transport system permease family. FecCD subfamily.</text>
</comment>
<feature type="transmembrane region" description="Helical" evidence="9">
    <location>
        <begin position="469"/>
        <end position="489"/>
    </location>
</feature>
<dbReference type="PANTHER" id="PTHR30472">
    <property type="entry name" value="FERRIC ENTEROBACTIN TRANSPORT SYSTEM PERMEASE PROTEIN"/>
    <property type="match status" value="1"/>
</dbReference>
<feature type="transmembrane region" description="Helical" evidence="9">
    <location>
        <begin position="358"/>
        <end position="381"/>
    </location>
</feature>
<dbReference type="Gene3D" id="3.40.50.1980">
    <property type="entry name" value="Nitrogenase molybdenum iron protein domain"/>
    <property type="match status" value="2"/>
</dbReference>
<sequence>MSKHPLLLGLTLLSASLFTGQAFADRTVTDQLGRQVTLPDHVTRVVVLQHQTLNLLVQLHAAEDIVGVLSSWKKQLGPQFARFMPEIGQLATPGDLTQVNIESLLALRPQVVFVANYAPPAMIAQIQQAGIPVVAISLRHDAAGEKNKMNPTMADEEQAYNAGLMEGIRLIGEVVERQPEAEALIHYTFEARKQANVPVADIPQNQRVRVYMANPDLNTYGAGKYTGLMMAHAGALNVAARQRKRRPPGVAGAGAGVESTGDLRPGPLSAGGQTDRERPAVAGDRCGETSPRVADAGVCQKPGVTRCRRPWRWASCGWRKNSILRATRASMWTVKPGIIISVFTAWRGRQMPANSQPWLVQGSLALATLAIAVASLCFGQYPLSLSAVGHTLVHLPPGEGVIGQIVWSVRLPRVVMALLAGGALGLCGATLQGVFQNPLVDPHIIGVTAGSAFGGTLAILLGVGSLLMMASTFFFGLVALGLIYALAALQGRDSTLGLILSGIILSGFFAALVSLMQYLADSEETLPNIVFWLLGSFATASWHKVLLMSLPLAVAAGALWKLRWRINLLALEERDARSLGVPVAALRRGVLVCCAVLVAAQVAVSGSIAWMGLVVPHLARLLVGADHRRLLPTAFWLGAALMLVVDDLARTLTQAEIPIGIITALLGAPLFTVLLVQSRRRSTTR</sequence>
<dbReference type="Gene3D" id="1.10.3470.10">
    <property type="entry name" value="ABC transporter involved in vitamin B12 uptake, BtuC"/>
    <property type="match status" value="1"/>
</dbReference>
<comment type="subcellular location">
    <subcellularLocation>
        <location evidence="1">Cell membrane</location>
        <topology evidence="1">Multi-pass membrane protein</topology>
    </subcellularLocation>
</comment>
<evidence type="ECO:0000256" key="7">
    <source>
        <dbReference type="ARBA" id="ARBA00023136"/>
    </source>
</evidence>
<dbReference type="GO" id="GO:0022857">
    <property type="term" value="F:transmembrane transporter activity"/>
    <property type="evidence" value="ECO:0007669"/>
    <property type="project" value="InterPro"/>
</dbReference>
<keyword evidence="4" id="KW-1003">Cell membrane</keyword>
<feature type="transmembrane region" description="Helical" evidence="9">
    <location>
        <begin position="414"/>
        <end position="435"/>
    </location>
</feature>
<dbReference type="PANTHER" id="PTHR30472:SF70">
    <property type="entry name" value="MOLYBDATE IMPORT SYSTEM PERMEASE PROTEIN MOLB"/>
    <property type="match status" value="1"/>
</dbReference>
<keyword evidence="3" id="KW-0813">Transport</keyword>
<evidence type="ECO:0000313" key="12">
    <source>
        <dbReference type="EMBL" id="STU50720.1"/>
    </source>
</evidence>
<comment type="caution">
    <text evidence="12">The sequence shown here is derived from an EMBL/GenBank/DDBJ whole genome shotgun (WGS) entry which is preliminary data.</text>
</comment>
<dbReference type="GO" id="GO:0033214">
    <property type="term" value="P:siderophore-iron import into cell"/>
    <property type="evidence" value="ECO:0007669"/>
    <property type="project" value="TreeGrafter"/>
</dbReference>
<dbReference type="PROSITE" id="PS50983">
    <property type="entry name" value="FE_B12_PBP"/>
    <property type="match status" value="1"/>
</dbReference>
<name>A0AB74GR64_KLEPN</name>
<dbReference type="InterPro" id="IPR002491">
    <property type="entry name" value="ABC_transptr_periplasmic_BD"/>
</dbReference>
<dbReference type="SUPFAM" id="SSF53807">
    <property type="entry name" value="Helical backbone' metal receptor"/>
    <property type="match status" value="1"/>
</dbReference>
<dbReference type="InterPro" id="IPR037294">
    <property type="entry name" value="ABC_BtuC-like"/>
</dbReference>
<evidence type="ECO:0000313" key="13">
    <source>
        <dbReference type="Proteomes" id="UP000254141"/>
    </source>
</evidence>
<evidence type="ECO:0000256" key="4">
    <source>
        <dbReference type="ARBA" id="ARBA00022475"/>
    </source>
</evidence>
<feature type="region of interest" description="Disordered" evidence="8">
    <location>
        <begin position="243"/>
        <end position="294"/>
    </location>
</feature>
<dbReference type="Pfam" id="PF01497">
    <property type="entry name" value="Peripla_BP_2"/>
    <property type="match status" value="1"/>
</dbReference>
<keyword evidence="7 9" id="KW-0472">Membrane</keyword>
<evidence type="ECO:0000256" key="6">
    <source>
        <dbReference type="ARBA" id="ARBA00022989"/>
    </source>
</evidence>
<feature type="transmembrane region" description="Helical" evidence="9">
    <location>
        <begin position="496"/>
        <end position="520"/>
    </location>
</feature>
<evidence type="ECO:0000256" key="9">
    <source>
        <dbReference type="SAM" id="Phobius"/>
    </source>
</evidence>
<dbReference type="SUPFAM" id="SSF81345">
    <property type="entry name" value="ABC transporter involved in vitamin B12 uptake, BtuC"/>
    <property type="match status" value="1"/>
</dbReference>
<dbReference type="GO" id="GO:0005886">
    <property type="term" value="C:plasma membrane"/>
    <property type="evidence" value="ECO:0007669"/>
    <property type="project" value="UniProtKB-SubCell"/>
</dbReference>
<evidence type="ECO:0000256" key="5">
    <source>
        <dbReference type="ARBA" id="ARBA00022692"/>
    </source>
</evidence>
<feature type="signal peptide" evidence="10">
    <location>
        <begin position="1"/>
        <end position="24"/>
    </location>
</feature>
<dbReference type="Proteomes" id="UP000254141">
    <property type="component" value="Unassembled WGS sequence"/>
</dbReference>
<feature type="transmembrane region" description="Helical" evidence="9">
    <location>
        <begin position="540"/>
        <end position="560"/>
    </location>
</feature>
<dbReference type="CDD" id="cd06550">
    <property type="entry name" value="TM_ABC_iron-siderophores_like"/>
    <property type="match status" value="1"/>
</dbReference>
<dbReference type="EMBL" id="UGLU01000001">
    <property type="protein sequence ID" value="STU50720.1"/>
    <property type="molecule type" value="Genomic_DNA"/>
</dbReference>
<accession>A0AB74GR64</accession>
<protein>
    <submittedName>
        <fullName evidence="12">ABC transport system permease component</fullName>
    </submittedName>
</protein>
<dbReference type="FunFam" id="1.10.3470.10:FF:000001">
    <property type="entry name" value="Vitamin B12 ABC transporter permease BtuC"/>
    <property type="match status" value="1"/>
</dbReference>
<evidence type="ECO:0000259" key="11">
    <source>
        <dbReference type="PROSITE" id="PS50983"/>
    </source>
</evidence>
<reference evidence="12 13" key="1">
    <citation type="submission" date="2018-06" db="EMBL/GenBank/DDBJ databases">
        <authorList>
            <consortium name="Pathogen Informatics"/>
            <person name="Doyle S."/>
        </authorList>
    </citation>
    <scope>NUCLEOTIDE SEQUENCE [LARGE SCALE GENOMIC DNA]</scope>
    <source>
        <strain evidence="12 13">NCTC5051</strain>
    </source>
</reference>
<evidence type="ECO:0000256" key="10">
    <source>
        <dbReference type="SAM" id="SignalP"/>
    </source>
</evidence>
<feature type="transmembrane region" description="Helical" evidence="9">
    <location>
        <begin position="657"/>
        <end position="676"/>
    </location>
</feature>